<comment type="caution">
    <text evidence="1">The sequence shown here is derived from an EMBL/GenBank/DDBJ whole genome shotgun (WGS) entry which is preliminary data.</text>
</comment>
<gene>
    <name evidence="1" type="ORF">V1477_019842</name>
</gene>
<protein>
    <submittedName>
        <fullName evidence="1">Uncharacterized protein</fullName>
    </submittedName>
</protein>
<reference evidence="1 2" key="1">
    <citation type="journal article" date="2024" name="Ann. Entomol. Soc. Am.">
        <title>Genomic analyses of the southern and eastern yellowjacket wasps (Hymenoptera: Vespidae) reveal evolutionary signatures of social life.</title>
        <authorList>
            <person name="Catto M.A."/>
            <person name="Caine P.B."/>
            <person name="Orr S.E."/>
            <person name="Hunt B.G."/>
            <person name="Goodisman M.A.D."/>
        </authorList>
    </citation>
    <scope>NUCLEOTIDE SEQUENCE [LARGE SCALE GENOMIC DNA]</scope>
    <source>
        <strain evidence="1">232</strain>
        <tissue evidence="1">Head and thorax</tissue>
    </source>
</reference>
<sequence>MRFQTKRYYRIEAGAESPNGPDLRATLLRMGTMDRRIKVGSRRGTTWVATIALERADSGGTTCIVRPQFEEIVLASRLIGRRHMSRRQNTVIPAIITSPLLSAIGGGSSRVEHATGYTSGGGGFQRILEQRRKGGEGEGVA</sequence>
<evidence type="ECO:0000313" key="1">
    <source>
        <dbReference type="EMBL" id="KAL2721022.1"/>
    </source>
</evidence>
<dbReference type="Proteomes" id="UP001607303">
    <property type="component" value="Unassembled WGS sequence"/>
</dbReference>
<dbReference type="AlphaFoldDB" id="A0ABD2AK79"/>
<accession>A0ABD2AK79</accession>
<proteinExistence type="predicted"/>
<evidence type="ECO:0000313" key="2">
    <source>
        <dbReference type="Proteomes" id="UP001607303"/>
    </source>
</evidence>
<keyword evidence="2" id="KW-1185">Reference proteome</keyword>
<name>A0ABD2AK79_VESMC</name>
<dbReference type="EMBL" id="JAYRBN010000116">
    <property type="protein sequence ID" value="KAL2721022.1"/>
    <property type="molecule type" value="Genomic_DNA"/>
</dbReference>
<organism evidence="1 2">
    <name type="scientific">Vespula maculifrons</name>
    <name type="common">Eastern yellow jacket</name>
    <name type="synonym">Wasp</name>
    <dbReference type="NCBI Taxonomy" id="7453"/>
    <lineage>
        <taxon>Eukaryota</taxon>
        <taxon>Metazoa</taxon>
        <taxon>Ecdysozoa</taxon>
        <taxon>Arthropoda</taxon>
        <taxon>Hexapoda</taxon>
        <taxon>Insecta</taxon>
        <taxon>Pterygota</taxon>
        <taxon>Neoptera</taxon>
        <taxon>Endopterygota</taxon>
        <taxon>Hymenoptera</taxon>
        <taxon>Apocrita</taxon>
        <taxon>Aculeata</taxon>
        <taxon>Vespoidea</taxon>
        <taxon>Vespidae</taxon>
        <taxon>Vespinae</taxon>
        <taxon>Vespula</taxon>
    </lineage>
</organism>